<dbReference type="InterPro" id="IPR011330">
    <property type="entry name" value="Glyco_hydro/deAcase_b/a-brl"/>
</dbReference>
<dbReference type="EMBL" id="VOHW01000027">
    <property type="protein sequence ID" value="TWV57574.1"/>
    <property type="molecule type" value="Genomic_DNA"/>
</dbReference>
<dbReference type="PANTHER" id="PTHR47561:SF1">
    <property type="entry name" value="POLYSACCHARIDE DEACETYLASE FAMILY PROTEIN (AFU_ORTHOLOGUE AFUA_6G05030)"/>
    <property type="match status" value="1"/>
</dbReference>
<reference evidence="2 3" key="1">
    <citation type="submission" date="2019-07" db="EMBL/GenBank/DDBJ databases">
        <title>Genome sequencing of Parabacteroides distasonis iSURF_7.</title>
        <authorList>
            <person name="Degefu H.N."/>
            <person name="Ruoff K.L."/>
            <person name="Price C.E."/>
            <person name="Valls R.A."/>
            <person name="O'Toole G.A."/>
        </authorList>
    </citation>
    <scope>NUCLEOTIDE SEQUENCE [LARGE SCALE GENOMIC DNA]</scope>
    <source>
        <strain evidence="2 3">CFPLTA003_1B</strain>
    </source>
</reference>
<evidence type="ECO:0000259" key="1">
    <source>
        <dbReference type="PROSITE" id="PS51677"/>
    </source>
</evidence>
<dbReference type="GO" id="GO:0016810">
    <property type="term" value="F:hydrolase activity, acting on carbon-nitrogen (but not peptide) bonds"/>
    <property type="evidence" value="ECO:0007669"/>
    <property type="project" value="InterPro"/>
</dbReference>
<evidence type="ECO:0000313" key="2">
    <source>
        <dbReference type="EMBL" id="TWV57574.1"/>
    </source>
</evidence>
<sequence length="279" mass="32903">MNILTFDVEEWYHFDIYSPEDKWLSYPPRINLYLPKVLDLLDEKGIRATFFCLGWIARTYPGVLKQIHERGHEIACHTDKHLFVNQMNPDTFCEDLKCALASIEDVIGEKVTAFRAPAFSIDEQTRWAFEILMENGIETDCSIFPTTRSFGGFPSFGKAEPCWIDYQGKRVKELPINTASILGKDMVYCGGGYFRLFPYWLIRHFLRKADYAMTYLHMRDFDYEQPRFEYLSLMRKFKSYYGLNHSYGKFLHLLNDFEWEGVCDAVSKINWDDMRVVNI</sequence>
<name>A0A5C6K5D4_PARDI</name>
<dbReference type="InterPro" id="IPR002509">
    <property type="entry name" value="NODB_dom"/>
</dbReference>
<dbReference type="InterPro" id="IPR022560">
    <property type="entry name" value="DUF3473"/>
</dbReference>
<accession>A0A5C6K5D4</accession>
<comment type="caution">
    <text evidence="2">The sequence shown here is derived from an EMBL/GenBank/DDBJ whole genome shotgun (WGS) entry which is preliminary data.</text>
</comment>
<dbReference type="SUPFAM" id="SSF88713">
    <property type="entry name" value="Glycoside hydrolase/deacetylase"/>
    <property type="match status" value="1"/>
</dbReference>
<protein>
    <submittedName>
        <fullName evidence="2">DUF3473 domain-containing protein</fullName>
    </submittedName>
</protein>
<dbReference type="Gene3D" id="3.20.20.370">
    <property type="entry name" value="Glycoside hydrolase/deacetylase"/>
    <property type="match status" value="1"/>
</dbReference>
<feature type="domain" description="NodB homology" evidence="1">
    <location>
        <begin position="20"/>
        <end position="279"/>
    </location>
</feature>
<evidence type="ECO:0000313" key="3">
    <source>
        <dbReference type="Proteomes" id="UP000315827"/>
    </source>
</evidence>
<dbReference type="GO" id="GO:0005975">
    <property type="term" value="P:carbohydrate metabolic process"/>
    <property type="evidence" value="ECO:0007669"/>
    <property type="project" value="InterPro"/>
</dbReference>
<dbReference type="AlphaFoldDB" id="A0A5C6K5D4"/>
<dbReference type="PANTHER" id="PTHR47561">
    <property type="entry name" value="POLYSACCHARIDE DEACETYLASE FAMILY PROTEIN (AFU_ORTHOLOGUE AFUA_6G05030)"/>
    <property type="match status" value="1"/>
</dbReference>
<proteinExistence type="predicted"/>
<dbReference type="PROSITE" id="PS51677">
    <property type="entry name" value="NODB"/>
    <property type="match status" value="1"/>
</dbReference>
<dbReference type="Pfam" id="PF01522">
    <property type="entry name" value="Polysacc_deac_1"/>
    <property type="match status" value="1"/>
</dbReference>
<dbReference type="RefSeq" id="WP_146376280.1">
    <property type="nucleotide sequence ID" value="NZ_VOHW01000027.1"/>
</dbReference>
<dbReference type="Proteomes" id="UP000315827">
    <property type="component" value="Unassembled WGS sequence"/>
</dbReference>
<dbReference type="Pfam" id="PF11959">
    <property type="entry name" value="DUF3473"/>
    <property type="match status" value="1"/>
</dbReference>
<dbReference type="CDD" id="cd10941">
    <property type="entry name" value="CE4_PuuE_HpPgdA_like_2"/>
    <property type="match status" value="1"/>
</dbReference>
<gene>
    <name evidence="2" type="ORF">FSA05_22900</name>
</gene>
<organism evidence="2 3">
    <name type="scientific">Parabacteroides distasonis</name>
    <dbReference type="NCBI Taxonomy" id="823"/>
    <lineage>
        <taxon>Bacteria</taxon>
        <taxon>Pseudomonadati</taxon>
        <taxon>Bacteroidota</taxon>
        <taxon>Bacteroidia</taxon>
        <taxon>Bacteroidales</taxon>
        <taxon>Tannerellaceae</taxon>
        <taxon>Parabacteroides</taxon>
    </lineage>
</organism>
<dbReference type="InterPro" id="IPR045235">
    <property type="entry name" value="PuuE_HpPgdA-like"/>
</dbReference>